<keyword evidence="2" id="KW-0255">Endonuclease</keyword>
<dbReference type="CDD" id="cd06260">
    <property type="entry name" value="DUF820-like"/>
    <property type="match status" value="1"/>
</dbReference>
<dbReference type="InterPro" id="IPR012296">
    <property type="entry name" value="Nuclease_put_TT1808"/>
</dbReference>
<evidence type="ECO:0000313" key="2">
    <source>
        <dbReference type="EMBL" id="MBO0932914.1"/>
    </source>
</evidence>
<evidence type="ECO:0000259" key="1">
    <source>
        <dbReference type="Pfam" id="PF05685"/>
    </source>
</evidence>
<accession>A0A939G681</accession>
<dbReference type="EMBL" id="JAFMYU010000015">
    <property type="protein sequence ID" value="MBO0932914.1"/>
    <property type="molecule type" value="Genomic_DNA"/>
</dbReference>
<dbReference type="Gene3D" id="3.90.1570.10">
    <property type="entry name" value="tt1808, chain A"/>
    <property type="match status" value="1"/>
</dbReference>
<dbReference type="InterPro" id="IPR008538">
    <property type="entry name" value="Uma2"/>
</dbReference>
<keyword evidence="2" id="KW-0540">Nuclease</keyword>
<dbReference type="InterPro" id="IPR011335">
    <property type="entry name" value="Restrct_endonuc-II-like"/>
</dbReference>
<feature type="domain" description="Putative restriction endonuclease" evidence="1">
    <location>
        <begin position="29"/>
        <end position="193"/>
    </location>
</feature>
<dbReference type="Proteomes" id="UP000664795">
    <property type="component" value="Unassembled WGS sequence"/>
</dbReference>
<dbReference type="SUPFAM" id="SSF52980">
    <property type="entry name" value="Restriction endonuclease-like"/>
    <property type="match status" value="1"/>
</dbReference>
<proteinExistence type="predicted"/>
<dbReference type="Pfam" id="PF05685">
    <property type="entry name" value="Uma2"/>
    <property type="match status" value="1"/>
</dbReference>
<dbReference type="GO" id="GO:0004519">
    <property type="term" value="F:endonuclease activity"/>
    <property type="evidence" value="ECO:0007669"/>
    <property type="project" value="UniProtKB-KW"/>
</dbReference>
<evidence type="ECO:0000313" key="3">
    <source>
        <dbReference type="Proteomes" id="UP000664795"/>
    </source>
</evidence>
<comment type="caution">
    <text evidence="2">The sequence shown here is derived from an EMBL/GenBank/DDBJ whole genome shotgun (WGS) entry which is preliminary data.</text>
</comment>
<dbReference type="RefSeq" id="WP_207336874.1">
    <property type="nucleotide sequence ID" value="NZ_JAFMYU010000015.1"/>
</dbReference>
<keyword evidence="2" id="KW-0378">Hydrolase</keyword>
<keyword evidence="3" id="KW-1185">Reference proteome</keyword>
<gene>
    <name evidence="2" type="ORF">J2I48_18035</name>
</gene>
<dbReference type="PANTHER" id="PTHR36558">
    <property type="entry name" value="GLR1098 PROTEIN"/>
    <property type="match status" value="1"/>
</dbReference>
<reference evidence="2 3" key="1">
    <citation type="submission" date="2021-03" db="EMBL/GenBank/DDBJ databases">
        <title>Fibrella sp. HMF5036 genome sequencing and assembly.</title>
        <authorList>
            <person name="Kang H."/>
            <person name="Kim H."/>
            <person name="Bae S."/>
            <person name="Joh K."/>
        </authorList>
    </citation>
    <scope>NUCLEOTIDE SEQUENCE [LARGE SCALE GENOMIC DNA]</scope>
    <source>
        <strain evidence="2 3">HMF5036</strain>
    </source>
</reference>
<dbReference type="PANTHER" id="PTHR36558:SF1">
    <property type="entry name" value="RESTRICTION ENDONUCLEASE DOMAIN-CONTAINING PROTEIN-RELATED"/>
    <property type="match status" value="1"/>
</dbReference>
<protein>
    <submittedName>
        <fullName evidence="2">Uma2 family endonuclease</fullName>
    </submittedName>
</protein>
<name>A0A939G681_9BACT</name>
<dbReference type="AlphaFoldDB" id="A0A939G681"/>
<organism evidence="2 3">
    <name type="scientific">Fibrella aquatilis</name>
    <dbReference type="NCBI Taxonomy" id="2817059"/>
    <lineage>
        <taxon>Bacteria</taxon>
        <taxon>Pseudomonadati</taxon>
        <taxon>Bacteroidota</taxon>
        <taxon>Cytophagia</taxon>
        <taxon>Cytophagales</taxon>
        <taxon>Spirosomataceae</taxon>
        <taxon>Fibrella</taxon>
    </lineage>
</organism>
<sequence length="213" mass="23547">MTTTAPALLPLTLAERALAPDVLHVKATFEEYLDFAEQCEYNVEYVNGEILSMSQASLPHESLVSRLSTIFNILFDEDDTIMVCASSIKIHVAATGDSFNADVSIIRGEPYYLRLPSGQLSTVEITNPILVVEILSKSTQAFDLSDKLEAYKQIPSLEQVLFVSQEQPWVSAFVRSETPGVWLNTSAHSLTDSIGVLTHDVSLAEVYKKMKFA</sequence>